<keyword evidence="2" id="KW-0800">Toxin</keyword>
<proteinExistence type="inferred from homology"/>
<evidence type="ECO:0000256" key="1">
    <source>
        <dbReference type="ARBA" id="ARBA00010534"/>
    </source>
</evidence>
<protein>
    <submittedName>
        <fullName evidence="3">Cyclopeptide GPFLFFP</fullName>
    </submittedName>
</protein>
<dbReference type="NCBIfam" id="TIGR04309">
    <property type="entry name" value="amanitin"/>
    <property type="match status" value="1"/>
</dbReference>
<organism evidence="3">
    <name type="scientific">Amanita virosa</name>
    <name type="common">European destroying angel</name>
    <name type="synonym">Agaricus virosa</name>
    <dbReference type="NCBI Taxonomy" id="78357"/>
    <lineage>
        <taxon>Eukaryota</taxon>
        <taxon>Fungi</taxon>
        <taxon>Dikarya</taxon>
        <taxon>Basidiomycota</taxon>
        <taxon>Agaricomycotina</taxon>
        <taxon>Agaricomycetes</taxon>
        <taxon>Agaricomycetidae</taxon>
        <taxon>Agaricales</taxon>
        <taxon>Pluteineae</taxon>
        <taxon>Amanitaceae</taxon>
        <taxon>Amanita</taxon>
    </lineage>
</organism>
<name>A0A6G9EKZ4_AMAVR</name>
<sequence length="34" mass="3884">MSDINATRLPGPFLFFPFVSDDIEVILRRGEDLC</sequence>
<evidence type="ECO:0000256" key="2">
    <source>
        <dbReference type="ARBA" id="ARBA00022656"/>
    </source>
</evidence>
<reference evidence="3" key="1">
    <citation type="submission" date="2019-08" db="EMBL/GenBank/DDBJ databases">
        <title>Diversity of MSDIN family members in amanitin-producing mushrooms and phylogeny of the toxin and the prolyl oligopeptidase genes.</title>
        <authorList>
            <person name="He Z.M."/>
        </authorList>
    </citation>
    <scope>NUCLEOTIDE SEQUENCE</scope>
</reference>
<dbReference type="GO" id="GO:0090729">
    <property type="term" value="F:toxin activity"/>
    <property type="evidence" value="ECO:0007669"/>
    <property type="project" value="UniProtKB-KW"/>
</dbReference>
<accession>A0A6G9EKZ4</accession>
<dbReference type="EMBL" id="MN318201">
    <property type="protein sequence ID" value="QIP67845.1"/>
    <property type="molecule type" value="Genomic_DNA"/>
</dbReference>
<dbReference type="InterPro" id="IPR027582">
    <property type="entry name" value="Amanitin/phalloidin"/>
</dbReference>
<dbReference type="AlphaFoldDB" id="A0A6G9EKZ4"/>
<comment type="similarity">
    <text evidence="1">Belongs to the MSDIN fungal toxin family.</text>
</comment>
<evidence type="ECO:0000313" key="3">
    <source>
        <dbReference type="EMBL" id="QIP67845.1"/>
    </source>
</evidence>